<evidence type="ECO:0000256" key="12">
    <source>
        <dbReference type="ARBA" id="ARBA00023209"/>
    </source>
</evidence>
<dbReference type="AlphaFoldDB" id="A0A268EHR8"/>
<dbReference type="InterPro" id="IPR048254">
    <property type="entry name" value="CDP_ALCOHOL_P_TRANSF_CS"/>
</dbReference>
<feature type="transmembrane region" description="Helical" evidence="16">
    <location>
        <begin position="141"/>
        <end position="161"/>
    </location>
</feature>
<feature type="transmembrane region" description="Helical" evidence="16">
    <location>
        <begin position="116"/>
        <end position="135"/>
    </location>
</feature>
<dbReference type="EMBL" id="NPBY01000076">
    <property type="protein sequence ID" value="PAD72660.1"/>
    <property type="molecule type" value="Genomic_DNA"/>
</dbReference>
<dbReference type="PANTHER" id="PTHR14269">
    <property type="entry name" value="CDP-DIACYLGLYCEROL--GLYCEROL-3-PHOSPHATE 3-PHOSPHATIDYLTRANSFERASE-RELATED"/>
    <property type="match status" value="1"/>
</dbReference>
<evidence type="ECO:0000313" key="18">
    <source>
        <dbReference type="Proteomes" id="UP000215596"/>
    </source>
</evidence>
<sequence>MPSLLTLGNLSLGVISIVLAFNNNTGMATLLVFVAILLDGADGWAARKLHVQSEFGKVLDSLSDMITFGAAPAFILYEAAFHELSPALGLGITILFPVCGALRLARFNVENGIKQYFVGLPIPTAGGLLALLSFFKDDIPVIVLLAASLLLSLLMISSIRYPGFRNFHPSRRTIWVVLLILLILSGGGFLFEKQLYELLFAPLFLYVAYGFMTYMVHGFSDNRKNK</sequence>
<keyword evidence="9 16" id="KW-1133">Transmembrane helix</keyword>
<dbReference type="Proteomes" id="UP000215596">
    <property type="component" value="Unassembled WGS sequence"/>
</dbReference>
<comment type="subcellular location">
    <subcellularLocation>
        <location evidence="2">Endomembrane system</location>
        <topology evidence="2">Multi-pass membrane protein</topology>
    </subcellularLocation>
</comment>
<dbReference type="InterPro" id="IPR050324">
    <property type="entry name" value="CDP-alcohol_PTase-I"/>
</dbReference>
<comment type="similarity">
    <text evidence="3 15">Belongs to the CDP-alcohol phosphatidyltransferase class-I family.</text>
</comment>
<evidence type="ECO:0000256" key="13">
    <source>
        <dbReference type="ARBA" id="ARBA00023264"/>
    </source>
</evidence>
<dbReference type="InterPro" id="IPR000462">
    <property type="entry name" value="CDP-OH_P_trans"/>
</dbReference>
<evidence type="ECO:0000256" key="16">
    <source>
        <dbReference type="SAM" id="Phobius"/>
    </source>
</evidence>
<dbReference type="NCBIfam" id="TIGR00473">
    <property type="entry name" value="pssA"/>
    <property type="match status" value="1"/>
</dbReference>
<dbReference type="PROSITE" id="PS00379">
    <property type="entry name" value="CDP_ALCOHOL_P_TRANSF"/>
    <property type="match status" value="1"/>
</dbReference>
<dbReference type="Pfam" id="PF01066">
    <property type="entry name" value="CDP-OH_P_transf"/>
    <property type="match status" value="1"/>
</dbReference>
<dbReference type="OrthoDB" id="9777147at2"/>
<dbReference type="GO" id="GO:0016020">
    <property type="term" value="C:membrane"/>
    <property type="evidence" value="ECO:0007669"/>
    <property type="project" value="InterPro"/>
</dbReference>
<name>A0A268EHR8_9BACL</name>
<dbReference type="InterPro" id="IPR004533">
    <property type="entry name" value="CDP-diaglyc--ser_O-PTrfase"/>
</dbReference>
<dbReference type="GO" id="GO:0003882">
    <property type="term" value="F:CDP-diacylglycerol-serine O-phosphatidyltransferase activity"/>
    <property type="evidence" value="ECO:0007669"/>
    <property type="project" value="UniProtKB-EC"/>
</dbReference>
<evidence type="ECO:0000256" key="8">
    <source>
        <dbReference type="ARBA" id="ARBA00022692"/>
    </source>
</evidence>
<comment type="caution">
    <text evidence="17">The sequence shown here is derived from an EMBL/GenBank/DDBJ whole genome shotgun (WGS) entry which is preliminary data.</text>
</comment>
<keyword evidence="13" id="KW-1208">Phospholipid metabolism</keyword>
<evidence type="ECO:0000256" key="10">
    <source>
        <dbReference type="ARBA" id="ARBA00023098"/>
    </source>
</evidence>
<evidence type="ECO:0000256" key="14">
    <source>
        <dbReference type="ARBA" id="ARBA00032361"/>
    </source>
</evidence>
<keyword evidence="11 16" id="KW-0472">Membrane</keyword>
<evidence type="ECO:0000313" key="17">
    <source>
        <dbReference type="EMBL" id="PAD72660.1"/>
    </source>
</evidence>
<evidence type="ECO:0000256" key="7">
    <source>
        <dbReference type="ARBA" id="ARBA00022679"/>
    </source>
</evidence>
<comment type="catalytic activity">
    <reaction evidence="1">
        <text>a CDP-1,2-diacyl-sn-glycerol + L-serine = a 1,2-diacyl-sn-glycero-3-phospho-L-serine + CMP + H(+)</text>
        <dbReference type="Rhea" id="RHEA:16913"/>
        <dbReference type="ChEBI" id="CHEBI:15378"/>
        <dbReference type="ChEBI" id="CHEBI:33384"/>
        <dbReference type="ChEBI" id="CHEBI:57262"/>
        <dbReference type="ChEBI" id="CHEBI:58332"/>
        <dbReference type="ChEBI" id="CHEBI:60377"/>
        <dbReference type="EC" id="2.7.8.8"/>
    </reaction>
</comment>
<keyword evidence="10" id="KW-0443">Lipid metabolism</keyword>
<evidence type="ECO:0000256" key="6">
    <source>
        <dbReference type="ARBA" id="ARBA00022516"/>
    </source>
</evidence>
<evidence type="ECO:0000256" key="1">
    <source>
        <dbReference type="ARBA" id="ARBA00000287"/>
    </source>
</evidence>
<dbReference type="GO" id="GO:0008654">
    <property type="term" value="P:phospholipid biosynthetic process"/>
    <property type="evidence" value="ECO:0007669"/>
    <property type="project" value="UniProtKB-KW"/>
</dbReference>
<evidence type="ECO:0000256" key="11">
    <source>
        <dbReference type="ARBA" id="ARBA00023136"/>
    </source>
</evidence>
<dbReference type="InterPro" id="IPR043130">
    <property type="entry name" value="CDP-OH_PTrfase_TM_dom"/>
</dbReference>
<keyword evidence="8 16" id="KW-0812">Transmembrane</keyword>
<dbReference type="GO" id="GO:0012505">
    <property type="term" value="C:endomembrane system"/>
    <property type="evidence" value="ECO:0007669"/>
    <property type="project" value="UniProtKB-SubCell"/>
</dbReference>
<dbReference type="EC" id="2.7.8.8" evidence="4"/>
<evidence type="ECO:0000256" key="15">
    <source>
        <dbReference type="RuleBase" id="RU003750"/>
    </source>
</evidence>
<dbReference type="PANTHER" id="PTHR14269:SF61">
    <property type="entry name" value="CDP-DIACYLGLYCEROL--SERINE O-PHOSPHATIDYLTRANSFERASE"/>
    <property type="match status" value="1"/>
</dbReference>
<feature type="transmembrane region" description="Helical" evidence="16">
    <location>
        <begin position="58"/>
        <end position="80"/>
    </location>
</feature>
<organism evidence="17 18">
    <name type="scientific">Paenibacillus campinasensis</name>
    <dbReference type="NCBI Taxonomy" id="66347"/>
    <lineage>
        <taxon>Bacteria</taxon>
        <taxon>Bacillati</taxon>
        <taxon>Bacillota</taxon>
        <taxon>Bacilli</taxon>
        <taxon>Bacillales</taxon>
        <taxon>Paenibacillaceae</taxon>
        <taxon>Paenibacillus</taxon>
    </lineage>
</organism>
<evidence type="ECO:0000256" key="4">
    <source>
        <dbReference type="ARBA" id="ARBA00013174"/>
    </source>
</evidence>
<feature type="transmembrane region" description="Helical" evidence="16">
    <location>
        <begin position="86"/>
        <end position="104"/>
    </location>
</feature>
<reference evidence="17 18" key="1">
    <citation type="submission" date="2017-07" db="EMBL/GenBank/DDBJ databases">
        <title>Isolation and whole genome analysis of endospore-forming bacteria from heroin.</title>
        <authorList>
            <person name="Kalinowski J."/>
            <person name="Ahrens B."/>
            <person name="Al-Dilaimi A."/>
            <person name="Winkler A."/>
            <person name="Wibberg D."/>
            <person name="Schleenbecker U."/>
            <person name="Ruckert C."/>
            <person name="Wolfel R."/>
            <person name="Grass G."/>
        </authorList>
    </citation>
    <scope>NUCLEOTIDE SEQUENCE [LARGE SCALE GENOMIC DNA]</scope>
    <source>
        <strain evidence="17 18">7537-G1</strain>
    </source>
</reference>
<evidence type="ECO:0000256" key="2">
    <source>
        <dbReference type="ARBA" id="ARBA00004127"/>
    </source>
</evidence>
<proteinExistence type="inferred from homology"/>
<keyword evidence="7 15" id="KW-0808">Transferase</keyword>
<dbReference type="Gene3D" id="1.20.120.1760">
    <property type="match status" value="1"/>
</dbReference>
<keyword evidence="12" id="KW-0594">Phospholipid biosynthesis</keyword>
<evidence type="ECO:0000256" key="3">
    <source>
        <dbReference type="ARBA" id="ARBA00010441"/>
    </source>
</evidence>
<evidence type="ECO:0000256" key="5">
    <source>
        <dbReference type="ARBA" id="ARBA00017171"/>
    </source>
</evidence>
<keyword evidence="6" id="KW-0444">Lipid biosynthesis</keyword>
<feature type="transmembrane region" description="Helical" evidence="16">
    <location>
        <begin position="173"/>
        <end position="191"/>
    </location>
</feature>
<feature type="transmembrane region" description="Helical" evidence="16">
    <location>
        <begin position="203"/>
        <end position="220"/>
    </location>
</feature>
<protein>
    <recommendedName>
        <fullName evidence="5">CDP-diacylglycerol--serine O-phosphatidyltransferase</fullName>
        <ecNumber evidence="4">2.7.8.8</ecNumber>
    </recommendedName>
    <alternativeName>
        <fullName evidence="14">Phosphatidylserine synthase</fullName>
    </alternativeName>
</protein>
<dbReference type="RefSeq" id="WP_095267450.1">
    <property type="nucleotide sequence ID" value="NZ_NPBY01000076.1"/>
</dbReference>
<gene>
    <name evidence="17" type="primary">pssA</name>
    <name evidence="17" type="ORF">CHH67_21585</name>
</gene>
<accession>A0A268EHR8</accession>
<evidence type="ECO:0000256" key="9">
    <source>
        <dbReference type="ARBA" id="ARBA00022989"/>
    </source>
</evidence>